<evidence type="ECO:0000313" key="2">
    <source>
        <dbReference type="EMBL" id="MFD2629634.1"/>
    </source>
</evidence>
<organism evidence="2 3">
    <name type="scientific">Oceanobacillus kapialis</name>
    <dbReference type="NCBI Taxonomy" id="481353"/>
    <lineage>
        <taxon>Bacteria</taxon>
        <taxon>Bacillati</taxon>
        <taxon>Bacillota</taxon>
        <taxon>Bacilli</taxon>
        <taxon>Bacillales</taxon>
        <taxon>Bacillaceae</taxon>
        <taxon>Oceanobacillus</taxon>
    </lineage>
</organism>
<reference evidence="3" key="1">
    <citation type="journal article" date="2019" name="Int. J. Syst. Evol. Microbiol.">
        <title>The Global Catalogue of Microorganisms (GCM) 10K type strain sequencing project: providing services to taxonomists for standard genome sequencing and annotation.</title>
        <authorList>
            <consortium name="The Broad Institute Genomics Platform"/>
            <consortium name="The Broad Institute Genome Sequencing Center for Infectious Disease"/>
            <person name="Wu L."/>
            <person name="Ma J."/>
        </authorList>
    </citation>
    <scope>NUCLEOTIDE SEQUENCE [LARGE SCALE GENOMIC DNA]</scope>
    <source>
        <strain evidence="3">TISTR 1858</strain>
    </source>
</reference>
<keyword evidence="1" id="KW-0812">Transmembrane</keyword>
<evidence type="ECO:0008006" key="4">
    <source>
        <dbReference type="Google" id="ProtNLM"/>
    </source>
</evidence>
<gene>
    <name evidence="2" type="ORF">ACFSUN_12675</name>
</gene>
<dbReference type="RefSeq" id="WP_379562426.1">
    <property type="nucleotide sequence ID" value="NZ_JBHUMX010000038.1"/>
</dbReference>
<proteinExistence type="predicted"/>
<keyword evidence="1" id="KW-1133">Transmembrane helix</keyword>
<dbReference type="EMBL" id="JBHUMX010000038">
    <property type="protein sequence ID" value="MFD2629634.1"/>
    <property type="molecule type" value="Genomic_DNA"/>
</dbReference>
<keyword evidence="1" id="KW-0472">Membrane</keyword>
<name>A0ABW5Q1U7_9BACI</name>
<evidence type="ECO:0000256" key="1">
    <source>
        <dbReference type="SAM" id="Phobius"/>
    </source>
</evidence>
<comment type="caution">
    <text evidence="2">The sequence shown here is derived from an EMBL/GenBank/DDBJ whole genome shotgun (WGS) entry which is preliminary data.</text>
</comment>
<accession>A0ABW5Q1U7</accession>
<feature type="transmembrane region" description="Helical" evidence="1">
    <location>
        <begin position="43"/>
        <end position="62"/>
    </location>
</feature>
<dbReference type="Proteomes" id="UP001597451">
    <property type="component" value="Unassembled WGS sequence"/>
</dbReference>
<evidence type="ECO:0000313" key="3">
    <source>
        <dbReference type="Proteomes" id="UP001597451"/>
    </source>
</evidence>
<sequence>MAEMEYCYHGNSKVLGFLAIVLFTPLFVRLGRLDFSAWGWEEYSQVFIVILLIALAFIRYSCHIKENSITYHMTWKGLTLYKKQVTPNQISQIKYKRYGWARKGAVIYTHTGFNIRLVDFTPVKIYEELDDFAIKHHIDQEKSKDYQLLEKLGWQE</sequence>
<keyword evidence="3" id="KW-1185">Reference proteome</keyword>
<protein>
    <recommendedName>
        <fullName evidence="4">PH domain-containing protein</fullName>
    </recommendedName>
</protein>
<feature type="transmembrane region" description="Helical" evidence="1">
    <location>
        <begin position="12"/>
        <end position="31"/>
    </location>
</feature>